<evidence type="ECO:0000313" key="1">
    <source>
        <dbReference type="EMBL" id="DAE20942.1"/>
    </source>
</evidence>
<proteinExistence type="predicted"/>
<dbReference type="EMBL" id="BK015703">
    <property type="protein sequence ID" value="DAE20942.1"/>
    <property type="molecule type" value="Genomic_DNA"/>
</dbReference>
<accession>A0A8S5QNY7</accession>
<protein>
    <submittedName>
        <fullName evidence="1">Uncharacterized protein</fullName>
    </submittedName>
</protein>
<reference evidence="1" key="1">
    <citation type="journal article" date="2021" name="Proc. Natl. Acad. Sci. U.S.A.">
        <title>A Catalog of Tens of Thousands of Viruses from Human Metagenomes Reveals Hidden Associations with Chronic Diseases.</title>
        <authorList>
            <person name="Tisza M.J."/>
            <person name="Buck C.B."/>
        </authorList>
    </citation>
    <scope>NUCLEOTIDE SEQUENCE</scope>
    <source>
        <strain evidence="1">CtgBD49</strain>
    </source>
</reference>
<name>A0A8S5QNY7_9CAUD</name>
<sequence>MEKKTMTREEILLFMNNEQNARNCDECPYNRGFKNDSPDFKLPCGQQNCWVRVTCHPEWYRNT</sequence>
<organism evidence="1">
    <name type="scientific">Siphoviridae sp. ctgBD49</name>
    <dbReference type="NCBI Taxonomy" id="2826420"/>
    <lineage>
        <taxon>Viruses</taxon>
        <taxon>Duplodnaviria</taxon>
        <taxon>Heunggongvirae</taxon>
        <taxon>Uroviricota</taxon>
        <taxon>Caudoviricetes</taxon>
    </lineage>
</organism>